<dbReference type="RefSeq" id="WP_113982677.1">
    <property type="nucleotide sequence ID" value="NZ_QMEY01000009.1"/>
</dbReference>
<name>A0A366LWE6_9ACTN</name>
<evidence type="ECO:0000256" key="4">
    <source>
        <dbReference type="ARBA" id="ARBA00023014"/>
    </source>
</evidence>
<organism evidence="6 7">
    <name type="scientific">Spongiactinospora rosea</name>
    <dbReference type="NCBI Taxonomy" id="2248750"/>
    <lineage>
        <taxon>Bacteria</taxon>
        <taxon>Bacillati</taxon>
        <taxon>Actinomycetota</taxon>
        <taxon>Actinomycetes</taxon>
        <taxon>Streptosporangiales</taxon>
        <taxon>Streptosporangiaceae</taxon>
        <taxon>Spongiactinospora</taxon>
    </lineage>
</organism>
<sequence length="338" mass="37033">MRKPITLLWSLRSPCNLGCRYCYFGTIEEHRGRPTRPVGQLSHLSRDDLKADEVFAFARTLGHSPVGRVYVAGGEPLIWPPILDLLKILKEAGIEVVVCTNGIPLARKEILTGLVSLGIDAVSVSLDSTDPAYNDLWRPARNGADGWTQVINGIRATRHATPRLRIGVYSVITRCNIPQVVQVARLAADLGCDYYVPQPVALDTTHRLHKELSLRVSDIPTIQEAFAELYAAGLPLTLPHPGFPTQVIASISHATATVQNCFGGHTLHFIQPDGTVWDCPSSLRIAATPEGRRKTIKGHSAIEIFPEPRGCRASCALFSRDCVNMWPLMDGVPLERAA</sequence>
<dbReference type="InterPro" id="IPR013785">
    <property type="entry name" value="Aldolase_TIM"/>
</dbReference>
<reference evidence="6 7" key="1">
    <citation type="submission" date="2018-06" db="EMBL/GenBank/DDBJ databases">
        <title>Sphaerisporangium craniellae sp. nov., isolated from a marine sponge in the South China Sea.</title>
        <authorList>
            <person name="Li L."/>
        </authorList>
    </citation>
    <scope>NUCLEOTIDE SEQUENCE [LARGE SCALE GENOMIC DNA]</scope>
    <source>
        <strain evidence="6 7">LHW63015</strain>
    </source>
</reference>
<feature type="domain" description="Radical SAM core" evidence="5">
    <location>
        <begin position="1"/>
        <end position="239"/>
    </location>
</feature>
<evidence type="ECO:0000259" key="5">
    <source>
        <dbReference type="PROSITE" id="PS51918"/>
    </source>
</evidence>
<dbReference type="AlphaFoldDB" id="A0A366LWE6"/>
<accession>A0A366LWE6</accession>
<dbReference type="Proteomes" id="UP000253303">
    <property type="component" value="Unassembled WGS sequence"/>
</dbReference>
<dbReference type="SUPFAM" id="SSF102114">
    <property type="entry name" value="Radical SAM enzymes"/>
    <property type="match status" value="1"/>
</dbReference>
<dbReference type="InterPro" id="IPR007197">
    <property type="entry name" value="rSAM"/>
</dbReference>
<dbReference type="InterPro" id="IPR058240">
    <property type="entry name" value="rSAM_sf"/>
</dbReference>
<dbReference type="PANTHER" id="PTHR11228:SF7">
    <property type="entry name" value="PQQA PEPTIDE CYCLASE"/>
    <property type="match status" value="1"/>
</dbReference>
<keyword evidence="3" id="KW-0408">Iron</keyword>
<gene>
    <name evidence="6" type="ORF">DP939_22200</name>
</gene>
<evidence type="ECO:0000256" key="3">
    <source>
        <dbReference type="ARBA" id="ARBA00023004"/>
    </source>
</evidence>
<comment type="caution">
    <text evidence="6">The sequence shown here is derived from an EMBL/GenBank/DDBJ whole genome shotgun (WGS) entry which is preliminary data.</text>
</comment>
<evidence type="ECO:0000313" key="7">
    <source>
        <dbReference type="Proteomes" id="UP000253303"/>
    </source>
</evidence>
<dbReference type="SFLD" id="SFLDG01067">
    <property type="entry name" value="SPASM/twitch_domain_containing"/>
    <property type="match status" value="1"/>
</dbReference>
<keyword evidence="2" id="KW-0479">Metal-binding</keyword>
<evidence type="ECO:0000256" key="2">
    <source>
        <dbReference type="ARBA" id="ARBA00022723"/>
    </source>
</evidence>
<dbReference type="CDD" id="cd01335">
    <property type="entry name" value="Radical_SAM"/>
    <property type="match status" value="1"/>
</dbReference>
<dbReference type="GO" id="GO:0046872">
    <property type="term" value="F:metal ion binding"/>
    <property type="evidence" value="ECO:0007669"/>
    <property type="project" value="UniProtKB-KW"/>
</dbReference>
<keyword evidence="7" id="KW-1185">Reference proteome</keyword>
<dbReference type="Gene3D" id="3.20.20.70">
    <property type="entry name" value="Aldolase class I"/>
    <property type="match status" value="1"/>
</dbReference>
<dbReference type="Pfam" id="PF04055">
    <property type="entry name" value="Radical_SAM"/>
    <property type="match status" value="1"/>
</dbReference>
<dbReference type="GO" id="GO:0051536">
    <property type="term" value="F:iron-sulfur cluster binding"/>
    <property type="evidence" value="ECO:0007669"/>
    <property type="project" value="UniProtKB-KW"/>
</dbReference>
<keyword evidence="4" id="KW-0411">Iron-sulfur</keyword>
<evidence type="ECO:0000256" key="1">
    <source>
        <dbReference type="ARBA" id="ARBA00022691"/>
    </source>
</evidence>
<dbReference type="SMART" id="SM00729">
    <property type="entry name" value="Elp3"/>
    <property type="match status" value="1"/>
</dbReference>
<dbReference type="InterPro" id="IPR050377">
    <property type="entry name" value="Radical_SAM_PqqE_MftC-like"/>
</dbReference>
<dbReference type="SFLD" id="SFLDS00029">
    <property type="entry name" value="Radical_SAM"/>
    <property type="match status" value="1"/>
</dbReference>
<protein>
    <submittedName>
        <fullName evidence="6">Radical SAM protein</fullName>
    </submittedName>
</protein>
<dbReference type="InterPro" id="IPR006638">
    <property type="entry name" value="Elp3/MiaA/NifB-like_rSAM"/>
</dbReference>
<dbReference type="PROSITE" id="PS51918">
    <property type="entry name" value="RADICAL_SAM"/>
    <property type="match status" value="1"/>
</dbReference>
<dbReference type="OrthoDB" id="9782387at2"/>
<evidence type="ECO:0000313" key="6">
    <source>
        <dbReference type="EMBL" id="RBQ18077.1"/>
    </source>
</evidence>
<dbReference type="EMBL" id="QMEY01000009">
    <property type="protein sequence ID" value="RBQ18077.1"/>
    <property type="molecule type" value="Genomic_DNA"/>
</dbReference>
<keyword evidence="1" id="KW-0949">S-adenosyl-L-methionine</keyword>
<dbReference type="PANTHER" id="PTHR11228">
    <property type="entry name" value="RADICAL SAM DOMAIN PROTEIN"/>
    <property type="match status" value="1"/>
</dbReference>
<dbReference type="GO" id="GO:0003824">
    <property type="term" value="F:catalytic activity"/>
    <property type="evidence" value="ECO:0007669"/>
    <property type="project" value="InterPro"/>
</dbReference>
<proteinExistence type="predicted"/>